<accession>A0A813JFP9</accession>
<protein>
    <submittedName>
        <fullName evidence="1">Uncharacterized protein</fullName>
    </submittedName>
</protein>
<comment type="caution">
    <text evidence="1">The sequence shown here is derived from an EMBL/GenBank/DDBJ whole genome shotgun (WGS) entry which is preliminary data.</text>
</comment>
<organism evidence="1 2">
    <name type="scientific">Polarella glacialis</name>
    <name type="common">Dinoflagellate</name>
    <dbReference type="NCBI Taxonomy" id="89957"/>
    <lineage>
        <taxon>Eukaryota</taxon>
        <taxon>Sar</taxon>
        <taxon>Alveolata</taxon>
        <taxon>Dinophyceae</taxon>
        <taxon>Suessiales</taxon>
        <taxon>Suessiaceae</taxon>
        <taxon>Polarella</taxon>
    </lineage>
</organism>
<dbReference type="Proteomes" id="UP000626109">
    <property type="component" value="Unassembled WGS sequence"/>
</dbReference>
<dbReference type="AlphaFoldDB" id="A0A813JFP9"/>
<evidence type="ECO:0000313" key="2">
    <source>
        <dbReference type="Proteomes" id="UP000626109"/>
    </source>
</evidence>
<evidence type="ECO:0000313" key="1">
    <source>
        <dbReference type="EMBL" id="CAE8677802.1"/>
    </source>
</evidence>
<reference evidence="1" key="1">
    <citation type="submission" date="2021-02" db="EMBL/GenBank/DDBJ databases">
        <authorList>
            <person name="Dougan E. K."/>
            <person name="Rhodes N."/>
            <person name="Thang M."/>
            <person name="Chan C."/>
        </authorList>
    </citation>
    <scope>NUCLEOTIDE SEQUENCE</scope>
</reference>
<dbReference type="EMBL" id="CAJNNW010025619">
    <property type="protein sequence ID" value="CAE8677802.1"/>
    <property type="molecule type" value="Genomic_DNA"/>
</dbReference>
<sequence length="125" mass="13278">MGSSLVSVNAFRFLRILCSARIHTLKPCQGHVYFETLSRPRLSVCIALGSFSSGLATSTASVAPCFKFQVLQALLRAEHDQALVSSISEQAVRSAPADGVQNRGNLCDQALVSSISEQAVRSAPA</sequence>
<name>A0A813JFP9_POLGL</name>
<gene>
    <name evidence="1" type="ORF">PGLA2088_LOCUS20468</name>
</gene>
<proteinExistence type="predicted"/>